<keyword evidence="1" id="KW-0812">Transmembrane</keyword>
<feature type="transmembrane region" description="Helical" evidence="1">
    <location>
        <begin position="126"/>
        <end position="145"/>
    </location>
</feature>
<protein>
    <recommendedName>
        <fullName evidence="4">ATP synthase F0 subunit 6</fullName>
    </recommendedName>
</protein>
<feature type="transmembrane region" description="Helical" evidence="1">
    <location>
        <begin position="67"/>
        <end position="86"/>
    </location>
</feature>
<keyword evidence="1" id="KW-1133">Transmembrane helix</keyword>
<keyword evidence="3" id="KW-1185">Reference proteome</keyword>
<evidence type="ECO:0000313" key="2">
    <source>
        <dbReference type="EMBL" id="MFC0476700.1"/>
    </source>
</evidence>
<feature type="transmembrane region" description="Helical" evidence="1">
    <location>
        <begin position="93"/>
        <end position="111"/>
    </location>
</feature>
<gene>
    <name evidence="2" type="ORF">ACFFHF_15960</name>
</gene>
<sequence length="157" mass="18651">MKKKQMFSLTMIVIPWLSVLFMDKKSFLRYLPVASFVNLFISVFSVISNKKRWWKNKNPFSPGNVDFSYILGPYFVATLWIFKFTYGNFPKYLIVNVMLNIFNAFPMATVWEKVGAFKFKKITHTSWYFICILLSIIIYGYQYVIEKTIVNESRLKL</sequence>
<evidence type="ECO:0000313" key="3">
    <source>
        <dbReference type="Proteomes" id="UP001589738"/>
    </source>
</evidence>
<feature type="transmembrane region" description="Helical" evidence="1">
    <location>
        <begin position="30"/>
        <end position="47"/>
    </location>
</feature>
<evidence type="ECO:0008006" key="4">
    <source>
        <dbReference type="Google" id="ProtNLM"/>
    </source>
</evidence>
<comment type="caution">
    <text evidence="2">The sequence shown here is derived from an EMBL/GenBank/DDBJ whole genome shotgun (WGS) entry which is preliminary data.</text>
</comment>
<keyword evidence="1" id="KW-0472">Membrane</keyword>
<proteinExistence type="predicted"/>
<feature type="transmembrane region" description="Helical" evidence="1">
    <location>
        <begin position="6"/>
        <end position="23"/>
    </location>
</feature>
<dbReference type="RefSeq" id="WP_340906682.1">
    <property type="nucleotide sequence ID" value="NZ_JBHLUU010000109.1"/>
</dbReference>
<dbReference type="EMBL" id="JBHLUU010000109">
    <property type="protein sequence ID" value="MFC0476700.1"/>
    <property type="molecule type" value="Genomic_DNA"/>
</dbReference>
<reference evidence="2 3" key="1">
    <citation type="submission" date="2024-09" db="EMBL/GenBank/DDBJ databases">
        <authorList>
            <person name="Sun Q."/>
            <person name="Mori K."/>
        </authorList>
    </citation>
    <scope>NUCLEOTIDE SEQUENCE [LARGE SCALE GENOMIC DNA]</scope>
    <source>
        <strain evidence="2 3">CGMCC 1.9126</strain>
    </source>
</reference>
<organism evidence="2 3">
    <name type="scientific">Robertmurraya beringensis</name>
    <dbReference type="NCBI Taxonomy" id="641660"/>
    <lineage>
        <taxon>Bacteria</taxon>
        <taxon>Bacillati</taxon>
        <taxon>Bacillota</taxon>
        <taxon>Bacilli</taxon>
        <taxon>Bacillales</taxon>
        <taxon>Bacillaceae</taxon>
        <taxon>Robertmurraya</taxon>
    </lineage>
</organism>
<dbReference type="Proteomes" id="UP001589738">
    <property type="component" value="Unassembled WGS sequence"/>
</dbReference>
<accession>A0ABV6KTP5</accession>
<evidence type="ECO:0000256" key="1">
    <source>
        <dbReference type="SAM" id="Phobius"/>
    </source>
</evidence>
<name>A0ABV6KTP5_9BACI</name>